<dbReference type="AlphaFoldDB" id="G0P7C2"/>
<organism evidence="2">
    <name type="scientific">Caenorhabditis brenneri</name>
    <name type="common">Nematode worm</name>
    <dbReference type="NCBI Taxonomy" id="135651"/>
    <lineage>
        <taxon>Eukaryota</taxon>
        <taxon>Metazoa</taxon>
        <taxon>Ecdysozoa</taxon>
        <taxon>Nematoda</taxon>
        <taxon>Chromadorea</taxon>
        <taxon>Rhabditida</taxon>
        <taxon>Rhabditina</taxon>
        <taxon>Rhabditomorpha</taxon>
        <taxon>Rhabditoidea</taxon>
        <taxon>Rhabditidae</taxon>
        <taxon>Peloderinae</taxon>
        <taxon>Caenorhabditis</taxon>
    </lineage>
</organism>
<gene>
    <name evidence="1" type="ORF">CAEBREN_18396</name>
</gene>
<reference evidence="2" key="1">
    <citation type="submission" date="2011-07" db="EMBL/GenBank/DDBJ databases">
        <authorList>
            <consortium name="Caenorhabditis brenneri Sequencing and Analysis Consortium"/>
            <person name="Wilson R.K."/>
        </authorList>
    </citation>
    <scope>NUCLEOTIDE SEQUENCE [LARGE SCALE GENOMIC DNA]</scope>
    <source>
        <strain evidence="2">PB2801</strain>
    </source>
</reference>
<name>G0P7C2_CAEBE</name>
<dbReference type="Proteomes" id="UP000008068">
    <property type="component" value="Unassembled WGS sequence"/>
</dbReference>
<evidence type="ECO:0000313" key="1">
    <source>
        <dbReference type="EMBL" id="EGT46893.1"/>
    </source>
</evidence>
<proteinExistence type="predicted"/>
<accession>G0P7C2</accession>
<protein>
    <submittedName>
        <fullName evidence="1">Uncharacterized protein</fullName>
    </submittedName>
</protein>
<dbReference type="InParanoid" id="G0P7C2"/>
<sequence length="214" mass="24428">MSSSVIPTVPHAISIITVPLTGRLTPHDIIYNQSLYQLIEDFESISEKPLPKAYQQLKRDIEKLLQGEGVPVKTTERVFRMGVYSPGKTFDYKNQMVCSVLYSGEVADKIEKKELRGKQYYQSHPAEKLAMMENELKLVARLSAEVVQCGEDAIHQFYLPAYDRQRFKIHFTHQLCVGFSCDTRRPGSSILYTSPGRDGVERDCYEIISAWISD</sequence>
<evidence type="ECO:0000313" key="2">
    <source>
        <dbReference type="Proteomes" id="UP000008068"/>
    </source>
</evidence>
<dbReference type="EMBL" id="GL380111">
    <property type="protein sequence ID" value="EGT46893.1"/>
    <property type="molecule type" value="Genomic_DNA"/>
</dbReference>
<keyword evidence="2" id="KW-1185">Reference proteome</keyword>
<dbReference type="HOGENOM" id="CLU_076707_0_0_1"/>